<dbReference type="Pfam" id="PF07693">
    <property type="entry name" value="KAP_NTPase"/>
    <property type="match status" value="1"/>
</dbReference>
<organism evidence="2 3">
    <name type="scientific">Prevotella intermedia</name>
    <dbReference type="NCBI Taxonomy" id="28131"/>
    <lineage>
        <taxon>Bacteria</taxon>
        <taxon>Pseudomonadati</taxon>
        <taxon>Bacteroidota</taxon>
        <taxon>Bacteroidia</taxon>
        <taxon>Bacteroidales</taxon>
        <taxon>Prevotellaceae</taxon>
        <taxon>Prevotella</taxon>
    </lineage>
</organism>
<evidence type="ECO:0000313" key="3">
    <source>
        <dbReference type="Proteomes" id="UP000217431"/>
    </source>
</evidence>
<dbReference type="AlphaFoldDB" id="A0A0T7APL1"/>
<dbReference type="InterPro" id="IPR011646">
    <property type="entry name" value="KAP_P-loop"/>
</dbReference>
<proteinExistence type="predicted"/>
<dbReference type="InterPro" id="IPR027417">
    <property type="entry name" value="P-loop_NTPase"/>
</dbReference>
<sequence length="661" mass="76373">MLDGIRNYLSMESTGALMVSGEWGCGKTYHIEKVIIPTLRQEGWNPVKVSLFGIESVNEIPLRIADNYKRAESDKGERTEKEKNKSRLCGWGKEKVGKVVAKGTQFASSISWLESFVDVKTLVGNNSGLLYKLIPTENTVIILDDIERVINTIDVHTLLGVINDLVEQRGYKVIVIANNSYMQQKGEAKLVFKEKVIEKTLVYEPDVVFIFKELCGKGYSSPFTAFMTAQKAVEVIDPSYPSYKEDKGLLVELHNIRILKFALAHFSKIYEVCNAFLKDENKDTADSFLLSLWACTVGVTIEYKKDRLTYKDRLQFAQYVELSSIDWEFGDDDRKADGLFDETQEDEEQEKQKEEKQREYTNRRITYIFKKLVKVHNFPVIVSPQIFDFVTAGMSLDKEGLKAVWEEYKNQVQRNNINPAYALLQKFIHSQWDMSNKEMADAVMQLAQYVEDGEFCDNMAYVNSATYLQHFYPLTSFSKEDMQKKIRCGIDKMYESIDTPNLLDKLNLDVVETAIPKESRWVVEYEREKMNEITKANLDADIKEVHRQFIEDLPTLANRLTIQYGDTKTPDFLSYPILKHIPKKDITKKVNNIQPKEVMALYQILNGRFLQQVPYPEVYDAELPFVRNLEQALAQKNDNKTTYADILIEDHLKDVIKKIQK</sequence>
<evidence type="ECO:0000313" key="2">
    <source>
        <dbReference type="EMBL" id="BAU19034.1"/>
    </source>
</evidence>
<dbReference type="Gene3D" id="3.40.50.300">
    <property type="entry name" value="P-loop containing nucleotide triphosphate hydrolases"/>
    <property type="match status" value="1"/>
</dbReference>
<protein>
    <recommendedName>
        <fullName evidence="1">KAP NTPase domain-containing protein</fullName>
    </recommendedName>
</protein>
<gene>
    <name evidence="2" type="ORF">PIOMA14_II_0529</name>
</gene>
<dbReference type="Proteomes" id="UP000217431">
    <property type="component" value="Chromosome II"/>
</dbReference>
<name>A0A0T7APL1_PREIN</name>
<feature type="domain" description="KAP NTPase" evidence="1">
    <location>
        <begin position="15"/>
        <end position="206"/>
    </location>
</feature>
<accession>A0A0T7APL1</accession>
<dbReference type="EMBL" id="AP014598">
    <property type="protein sequence ID" value="BAU19034.1"/>
    <property type="molecule type" value="Genomic_DNA"/>
</dbReference>
<dbReference type="SUPFAM" id="SSF52540">
    <property type="entry name" value="P-loop containing nucleoside triphosphate hydrolases"/>
    <property type="match status" value="1"/>
</dbReference>
<reference evidence="2 3" key="1">
    <citation type="journal article" date="2016" name="DNA Res.">
        <title>The complete genome sequencing of Prevotella intermedia strain OMA14 and a subsequent fine-scale, intra-species genomic comparison reveal an unusual amplification of conjugative and mobile transposons and identify a novel Prevotella-lineage-specific repeat.</title>
        <authorList>
            <person name="Naito M."/>
            <person name="Ogura Y."/>
            <person name="Itoh T."/>
            <person name="Shoji M."/>
            <person name="Okamoto M."/>
            <person name="Hayashi T."/>
            <person name="Nakayama K."/>
        </authorList>
    </citation>
    <scope>NUCLEOTIDE SEQUENCE [LARGE SCALE GENOMIC DNA]</scope>
    <source>
        <strain evidence="2 3">OMA14</strain>
    </source>
</reference>
<evidence type="ECO:0000259" key="1">
    <source>
        <dbReference type="Pfam" id="PF07693"/>
    </source>
</evidence>
<dbReference type="RefSeq" id="WP_096409010.1">
    <property type="nucleotide sequence ID" value="NZ_AP014598.1"/>
</dbReference>